<feature type="region of interest" description="Disordered" evidence="1">
    <location>
        <begin position="181"/>
        <end position="264"/>
    </location>
</feature>
<dbReference type="AlphaFoldDB" id="A0A9P7GB96"/>
<feature type="compositionally biased region" description="Polar residues" evidence="1">
    <location>
        <begin position="488"/>
        <end position="498"/>
    </location>
</feature>
<feature type="compositionally biased region" description="Low complexity" evidence="1">
    <location>
        <begin position="448"/>
        <end position="459"/>
    </location>
</feature>
<name>A0A9P7GB96_9AGAR</name>
<feature type="region of interest" description="Disordered" evidence="1">
    <location>
        <begin position="563"/>
        <end position="594"/>
    </location>
</feature>
<gene>
    <name evidence="2" type="ORF">DXG03_000402</name>
</gene>
<reference evidence="2" key="1">
    <citation type="submission" date="2020-07" db="EMBL/GenBank/DDBJ databases">
        <authorList>
            <person name="Nieuwenhuis M."/>
            <person name="Van De Peppel L.J.J."/>
        </authorList>
    </citation>
    <scope>NUCLEOTIDE SEQUENCE</scope>
    <source>
        <strain evidence="2">AP01</strain>
        <tissue evidence="2">Mycelium</tissue>
    </source>
</reference>
<feature type="compositionally biased region" description="Basic and acidic residues" evidence="1">
    <location>
        <begin position="247"/>
        <end position="259"/>
    </location>
</feature>
<accession>A0A9P7GB96</accession>
<feature type="compositionally biased region" description="Low complexity" evidence="1">
    <location>
        <begin position="319"/>
        <end position="338"/>
    </location>
</feature>
<dbReference type="EMBL" id="JABCKV010000010">
    <property type="protein sequence ID" value="KAG5647334.1"/>
    <property type="molecule type" value="Genomic_DNA"/>
</dbReference>
<evidence type="ECO:0000313" key="2">
    <source>
        <dbReference type="EMBL" id="KAG5647334.1"/>
    </source>
</evidence>
<comment type="caution">
    <text evidence="2">The sequence shown here is derived from an EMBL/GenBank/DDBJ whole genome shotgun (WGS) entry which is preliminary data.</text>
</comment>
<feature type="region of interest" description="Disordered" evidence="1">
    <location>
        <begin position="471"/>
        <end position="547"/>
    </location>
</feature>
<feature type="compositionally biased region" description="Polar residues" evidence="1">
    <location>
        <begin position="148"/>
        <end position="165"/>
    </location>
</feature>
<feature type="compositionally biased region" description="Polar residues" evidence="1">
    <location>
        <begin position="211"/>
        <end position="220"/>
    </location>
</feature>
<feature type="compositionally biased region" description="Low complexity" evidence="1">
    <location>
        <begin position="528"/>
        <end position="539"/>
    </location>
</feature>
<dbReference type="Proteomes" id="UP000775547">
    <property type="component" value="Unassembled WGS sequence"/>
</dbReference>
<proteinExistence type="predicted"/>
<sequence>MTYLAHTPVQAQQPPAVFADPAEKEHRQRAIQKFMARAEISTITRALRTNLSYASYKAAHNIHHVPLRDLEAQSQTQSQSASFSRTIAAKRKAAGNNNYYNNPATQGPHAVGAGSSSGSLRRGGSGSMLPPSTTSSPRTYHPAVNGSAYATTSNNDPGSSSRIGTSKQSLYTSILAPPPAKHARTIHNAGDPPVPASSRPLASPRARATKPISSRSTAEATRSHAKSRKLDHPSSPRSSNTRKAKRSPADKGKQRHTDMGMDVDGDVDMKAAATLTSLLLHHRPSVTGSATSPRSSIDSSEAGSVYSYSHFAQSSARTISEASPPGPGPISAAPSTSTVTEASFRNTTPPPPPPAAGPENSSAPPRPAPTDNEAASLMLYLATSPSPVRPTNANKDSRDLAAYRALGGGPPGVLRDKGRVLFASGSSTEHGPAVTDSPKPKSHTLARGGDTSFTSSISSIGTDVGGGSLINATGTVPAPTQLLPPHSLPTQKPASGASSLAPKAVNESPRQVHAQASVEFNFSDFIHGSPSGPSPSRGPVLPAPKANLGLRADVGRKLFEEEQMRHALTGSQSPGKRREEPRPLGAGIDLVHSS</sequence>
<reference evidence="2" key="2">
    <citation type="submission" date="2021-10" db="EMBL/GenBank/DDBJ databases">
        <title>Phylogenomics reveals ancestral predisposition of the termite-cultivated fungus Termitomyces towards a domesticated lifestyle.</title>
        <authorList>
            <person name="Auxier B."/>
            <person name="Grum-Grzhimaylo A."/>
            <person name="Cardenas M.E."/>
            <person name="Lodge J.D."/>
            <person name="Laessoe T."/>
            <person name="Pedersen O."/>
            <person name="Smith M.E."/>
            <person name="Kuyper T.W."/>
            <person name="Franco-Molano E.A."/>
            <person name="Baroni T.J."/>
            <person name="Aanen D.K."/>
        </authorList>
    </citation>
    <scope>NUCLEOTIDE SEQUENCE</scope>
    <source>
        <strain evidence="2">AP01</strain>
        <tissue evidence="2">Mycelium</tissue>
    </source>
</reference>
<keyword evidence="3" id="KW-1185">Reference proteome</keyword>
<feature type="region of interest" description="Disordered" evidence="1">
    <location>
        <begin position="317"/>
        <end position="371"/>
    </location>
</feature>
<evidence type="ECO:0000313" key="3">
    <source>
        <dbReference type="Proteomes" id="UP000775547"/>
    </source>
</evidence>
<evidence type="ECO:0000256" key="1">
    <source>
        <dbReference type="SAM" id="MobiDB-lite"/>
    </source>
</evidence>
<dbReference type="OrthoDB" id="2163387at2759"/>
<protein>
    <submittedName>
        <fullName evidence="2">Uncharacterized protein</fullName>
    </submittedName>
</protein>
<feature type="region of interest" description="Disordered" evidence="1">
    <location>
        <begin position="424"/>
        <end position="459"/>
    </location>
</feature>
<organism evidence="2 3">
    <name type="scientific">Asterophora parasitica</name>
    <dbReference type="NCBI Taxonomy" id="117018"/>
    <lineage>
        <taxon>Eukaryota</taxon>
        <taxon>Fungi</taxon>
        <taxon>Dikarya</taxon>
        <taxon>Basidiomycota</taxon>
        <taxon>Agaricomycotina</taxon>
        <taxon>Agaricomycetes</taxon>
        <taxon>Agaricomycetidae</taxon>
        <taxon>Agaricales</taxon>
        <taxon>Tricholomatineae</taxon>
        <taxon>Lyophyllaceae</taxon>
        <taxon>Asterophora</taxon>
    </lineage>
</organism>
<feature type="region of interest" description="Disordered" evidence="1">
    <location>
        <begin position="97"/>
        <end position="165"/>
    </location>
</feature>